<evidence type="ECO:0000313" key="2">
    <source>
        <dbReference type="Proteomes" id="UP001272242"/>
    </source>
</evidence>
<keyword evidence="2" id="KW-1185">Reference proteome</keyword>
<comment type="caution">
    <text evidence="1">The sequence shown here is derived from an EMBL/GenBank/DDBJ whole genome shotgun (WGS) entry which is preliminary data.</text>
</comment>
<evidence type="ECO:0000313" key="1">
    <source>
        <dbReference type="EMBL" id="MDY3558730.1"/>
    </source>
</evidence>
<dbReference type="RefSeq" id="WP_320685616.1">
    <property type="nucleotide sequence ID" value="NZ_JAXBLV010000053.1"/>
</dbReference>
<sequence length="149" mass="15976">MTRFATARRAELTRPGALPAEKMLVDRAVACALQVEYFSAMEANAIEGGEPAKLLQWRAKRHAQAQRAFQTALASLLTAQKLFPADAAKVATSLPPTEAEPVTVPIPEATPASLPVEVEEHHEDAAYQSTGWIATGDQATASQLLSVRN</sequence>
<reference evidence="2" key="1">
    <citation type="journal article" date="2023" name="Mar. Drugs">
        <title>Gemmata algarum, a Novel Planctomycete Isolated from an Algal Mat, Displays Antimicrobial Activity.</title>
        <authorList>
            <person name="Kumar G."/>
            <person name="Kallscheuer N."/>
            <person name="Kashif M."/>
            <person name="Ahamad S."/>
            <person name="Jagadeeshwari U."/>
            <person name="Pannikurungottu S."/>
            <person name="Haufschild T."/>
            <person name="Kabuu M."/>
            <person name="Sasikala C."/>
            <person name="Jogler C."/>
            <person name="Ramana C."/>
        </authorList>
    </citation>
    <scope>NUCLEOTIDE SEQUENCE [LARGE SCALE GENOMIC DNA]</scope>
    <source>
        <strain evidence="2">JC673</strain>
    </source>
</reference>
<organism evidence="1 2">
    <name type="scientific">Gemmata algarum</name>
    <dbReference type="NCBI Taxonomy" id="2975278"/>
    <lineage>
        <taxon>Bacteria</taxon>
        <taxon>Pseudomonadati</taxon>
        <taxon>Planctomycetota</taxon>
        <taxon>Planctomycetia</taxon>
        <taxon>Gemmatales</taxon>
        <taxon>Gemmataceae</taxon>
        <taxon>Gemmata</taxon>
    </lineage>
</organism>
<dbReference type="Proteomes" id="UP001272242">
    <property type="component" value="Unassembled WGS sequence"/>
</dbReference>
<gene>
    <name evidence="1" type="ORF">R5W23_005887</name>
</gene>
<dbReference type="EMBL" id="JAXBLV010000053">
    <property type="protein sequence ID" value="MDY3558730.1"/>
    <property type="molecule type" value="Genomic_DNA"/>
</dbReference>
<proteinExistence type="predicted"/>
<name>A0ABU5EU47_9BACT</name>
<protein>
    <submittedName>
        <fullName evidence="1">Uncharacterized protein</fullName>
    </submittedName>
</protein>
<accession>A0ABU5EU47</accession>